<dbReference type="InterPro" id="IPR027267">
    <property type="entry name" value="AH/BAR_dom_sf"/>
</dbReference>
<organism evidence="3 4">
    <name type="scientific">Diabrotica balteata</name>
    <name type="common">Banded cucumber beetle</name>
    <dbReference type="NCBI Taxonomy" id="107213"/>
    <lineage>
        <taxon>Eukaryota</taxon>
        <taxon>Metazoa</taxon>
        <taxon>Ecdysozoa</taxon>
        <taxon>Arthropoda</taxon>
        <taxon>Hexapoda</taxon>
        <taxon>Insecta</taxon>
        <taxon>Pterygota</taxon>
        <taxon>Neoptera</taxon>
        <taxon>Endopterygota</taxon>
        <taxon>Coleoptera</taxon>
        <taxon>Polyphaga</taxon>
        <taxon>Cucujiformia</taxon>
        <taxon>Chrysomeloidea</taxon>
        <taxon>Chrysomelidae</taxon>
        <taxon>Galerucinae</taxon>
        <taxon>Diabroticina</taxon>
        <taxon>Diabroticites</taxon>
        <taxon>Diabrotica</taxon>
    </lineage>
</organism>
<feature type="compositionally biased region" description="Polar residues" evidence="2">
    <location>
        <begin position="242"/>
        <end position="262"/>
    </location>
</feature>
<feature type="region of interest" description="Disordered" evidence="2">
    <location>
        <begin position="1"/>
        <end position="40"/>
    </location>
</feature>
<feature type="coiled-coil region" evidence="1">
    <location>
        <begin position="525"/>
        <end position="552"/>
    </location>
</feature>
<feature type="region of interest" description="Disordered" evidence="2">
    <location>
        <begin position="242"/>
        <end position="267"/>
    </location>
</feature>
<reference evidence="3" key="1">
    <citation type="submission" date="2022-01" db="EMBL/GenBank/DDBJ databases">
        <authorList>
            <person name="King R."/>
        </authorList>
    </citation>
    <scope>NUCLEOTIDE SEQUENCE</scope>
</reference>
<dbReference type="EMBL" id="OU898283">
    <property type="protein sequence ID" value="CAG9839501.1"/>
    <property type="molecule type" value="Genomic_DNA"/>
</dbReference>
<evidence type="ECO:0000313" key="3">
    <source>
        <dbReference type="EMBL" id="CAG9839501.1"/>
    </source>
</evidence>
<evidence type="ECO:0000313" key="4">
    <source>
        <dbReference type="Proteomes" id="UP001153709"/>
    </source>
</evidence>
<evidence type="ECO:0000256" key="2">
    <source>
        <dbReference type="SAM" id="MobiDB-lite"/>
    </source>
</evidence>
<dbReference type="AlphaFoldDB" id="A0A9N9TAP9"/>
<feature type="compositionally biased region" description="Basic residues" evidence="2">
    <location>
        <begin position="445"/>
        <end position="454"/>
    </location>
</feature>
<feature type="region of interest" description="Disordered" evidence="2">
    <location>
        <begin position="572"/>
        <end position="601"/>
    </location>
</feature>
<evidence type="ECO:0000256" key="1">
    <source>
        <dbReference type="SAM" id="Coils"/>
    </source>
</evidence>
<accession>A0A9N9TAP9</accession>
<evidence type="ECO:0008006" key="5">
    <source>
        <dbReference type="Google" id="ProtNLM"/>
    </source>
</evidence>
<keyword evidence="4" id="KW-1185">Reference proteome</keyword>
<protein>
    <recommendedName>
        <fullName evidence="5">Zinc-finger domain-containing protein</fullName>
    </recommendedName>
</protein>
<feature type="region of interest" description="Disordered" evidence="2">
    <location>
        <begin position="69"/>
        <end position="88"/>
    </location>
</feature>
<sequence>MSSPIEKDKEEGEIVDDDYEEISDNSISFPLNESGKSHPSKERMSVICLSSLSEFEEEEYQRRVGKLMKKGRKMKHHGHHRRKKKYIGKTHKSRKWKKVLKHIESSSDDESINCRLVRKQLKAAIRVESPSVDSTVRTVGNQVNCLKNRLRAMTKLNDDGVVEQQCDIIKSDIENKADDPIADSGDALEQTDIELTQLRLEALRTAVLNKFEHRKKRKHEELQKNQELPNIDNLETNKENSIQENGNINQTCTDKPNLQPTSPDEEDEDVLRAILLASMSKKMPKFAESKSPEEPEVEKVKLNQPVIKPFIIQAKKPVPLRQHQIKPIIINIGSDTESEDEQNTRTIINAKTTELPVNGYQVGKEIESTVENFLKEQRAKIEEVQAVTKQVAPPKNQTVEITTPKSKTQPKMNESVILEKSSVKLLTKEKQLEYQKLLQRLKMAQKKPKMRRVSVKGTEEGNSPRKNVKTKLINPPKLPVVNKPFSVQQDAGNLHLILKQMQKEHNGRLQIEEKYVVLTPIIKKINEATTERRKYDQEVKRLLGALADAKRKLHNSHQTFSMYVKELTKRKEEIDKRPKTPIKKNGVSTPPLTSTPNKSQISVAPLDVSKVSVTSNTTCPIPDISTTLIAPTSQPSSPALSTVLISETMLDRSGGECNMDIEEQHQGEIIENCINGKAESADDLSCGDPNDLMFSIVVPEKESPSKGIPEYVSPLDHVKRECPIDPFVIICPYDICGKCRDKECTYKHYEN</sequence>
<dbReference type="SUPFAM" id="SSF103657">
    <property type="entry name" value="BAR/IMD domain-like"/>
    <property type="match status" value="1"/>
</dbReference>
<gene>
    <name evidence="3" type="ORF">DIABBA_LOCUS12263</name>
</gene>
<feature type="compositionally biased region" description="Basic and acidic residues" evidence="2">
    <location>
        <begin position="1"/>
        <end position="12"/>
    </location>
</feature>
<feature type="compositionally biased region" description="Polar residues" evidence="2">
    <location>
        <begin position="586"/>
        <end position="601"/>
    </location>
</feature>
<feature type="region of interest" description="Disordered" evidence="2">
    <location>
        <begin position="445"/>
        <end position="471"/>
    </location>
</feature>
<keyword evidence="1" id="KW-0175">Coiled coil</keyword>
<dbReference type="OrthoDB" id="8197317at2759"/>
<dbReference type="Proteomes" id="UP001153709">
    <property type="component" value="Chromosome 8"/>
</dbReference>
<feature type="compositionally biased region" description="Acidic residues" evidence="2">
    <location>
        <begin position="13"/>
        <end position="23"/>
    </location>
</feature>
<proteinExistence type="predicted"/>
<name>A0A9N9TAP9_DIABA</name>